<feature type="transmembrane region" description="Helical" evidence="1">
    <location>
        <begin position="12"/>
        <end position="31"/>
    </location>
</feature>
<dbReference type="InterPro" id="IPR016193">
    <property type="entry name" value="Cytidine_deaminase-like"/>
</dbReference>
<dbReference type="InParanoid" id="A0A059C7Q2"/>
<keyword evidence="1" id="KW-1133">Transmembrane helix</keyword>
<dbReference type="Gene3D" id="3.40.140.10">
    <property type="entry name" value="Cytidine Deaminase, domain 2"/>
    <property type="match status" value="1"/>
</dbReference>
<dbReference type="AlphaFoldDB" id="A0A059C7Q2"/>
<evidence type="ECO:0000256" key="1">
    <source>
        <dbReference type="SAM" id="Phobius"/>
    </source>
</evidence>
<dbReference type="SUPFAM" id="SSF53927">
    <property type="entry name" value="Cytidine deaminase-like"/>
    <property type="match status" value="1"/>
</dbReference>
<keyword evidence="1" id="KW-0472">Membrane</keyword>
<dbReference type="Gramene" id="KCW74284">
    <property type="protein sequence ID" value="KCW74284"/>
    <property type="gene ID" value="EUGRSUZ_E02942"/>
</dbReference>
<reference evidence="2" key="1">
    <citation type="submission" date="2013-07" db="EMBL/GenBank/DDBJ databases">
        <title>The genome of Eucalyptus grandis.</title>
        <authorList>
            <person name="Schmutz J."/>
            <person name="Hayes R."/>
            <person name="Myburg A."/>
            <person name="Tuskan G."/>
            <person name="Grattapaglia D."/>
            <person name="Rokhsar D.S."/>
        </authorList>
    </citation>
    <scope>NUCLEOTIDE SEQUENCE</scope>
    <source>
        <tissue evidence="2">Leaf extractions</tissue>
    </source>
</reference>
<protein>
    <submittedName>
        <fullName evidence="2">Uncharacterized protein</fullName>
    </submittedName>
</protein>
<sequence length="85" mass="9473">MKTGDVASGERFSPEVLGFMQIAILISGMIVEEGRLIAEGRNRIYKTQNATRHAEMEALDVLLEQWRWTGFLSAESCGEVFGILP</sequence>
<dbReference type="EMBL" id="KK198757">
    <property type="protein sequence ID" value="KCW74284.1"/>
    <property type="molecule type" value="Genomic_DNA"/>
</dbReference>
<proteinExistence type="predicted"/>
<evidence type="ECO:0000313" key="2">
    <source>
        <dbReference type="EMBL" id="KCW74284.1"/>
    </source>
</evidence>
<dbReference type="GO" id="GO:0002100">
    <property type="term" value="P:tRNA wobble adenosine to inosine editing"/>
    <property type="evidence" value="ECO:0000318"/>
    <property type="project" value="GO_Central"/>
</dbReference>
<organism evidence="2">
    <name type="scientific">Eucalyptus grandis</name>
    <name type="common">Flooded gum</name>
    <dbReference type="NCBI Taxonomy" id="71139"/>
    <lineage>
        <taxon>Eukaryota</taxon>
        <taxon>Viridiplantae</taxon>
        <taxon>Streptophyta</taxon>
        <taxon>Embryophyta</taxon>
        <taxon>Tracheophyta</taxon>
        <taxon>Spermatophyta</taxon>
        <taxon>Magnoliopsida</taxon>
        <taxon>eudicotyledons</taxon>
        <taxon>Gunneridae</taxon>
        <taxon>Pentapetalae</taxon>
        <taxon>rosids</taxon>
        <taxon>malvids</taxon>
        <taxon>Myrtales</taxon>
        <taxon>Myrtaceae</taxon>
        <taxon>Myrtoideae</taxon>
        <taxon>Eucalypteae</taxon>
        <taxon>Eucalyptus</taxon>
    </lineage>
</organism>
<keyword evidence="1" id="KW-0812">Transmembrane</keyword>
<name>A0A059C7Q2_EUCGR</name>
<gene>
    <name evidence="2" type="ORF">EUGRSUZ_E02942</name>
</gene>
<dbReference type="GO" id="GO:0052717">
    <property type="term" value="F:tRNA-specific adenosine-34 deaminase activity"/>
    <property type="evidence" value="ECO:0000318"/>
    <property type="project" value="GO_Central"/>
</dbReference>
<accession>A0A059C7Q2</accession>
<dbReference type="STRING" id="71139.A0A059C7Q2"/>